<keyword evidence="3" id="KW-1185">Reference proteome</keyword>
<gene>
    <name evidence="2" type="ORF">Q8F55_006246</name>
</gene>
<evidence type="ECO:0000313" key="3">
    <source>
        <dbReference type="Proteomes" id="UP001565368"/>
    </source>
</evidence>
<feature type="region of interest" description="Disordered" evidence="1">
    <location>
        <begin position="111"/>
        <end position="235"/>
    </location>
</feature>
<feature type="compositionally biased region" description="Low complexity" evidence="1">
    <location>
        <begin position="147"/>
        <end position="159"/>
    </location>
</feature>
<dbReference type="GeneID" id="95987289"/>
<protein>
    <submittedName>
        <fullName evidence="2">Uncharacterized protein</fullName>
    </submittedName>
</protein>
<accession>A0ABR3PXE2</accession>
<dbReference type="EMBL" id="JBBXJM010000005">
    <property type="protein sequence ID" value="KAL1406837.1"/>
    <property type="molecule type" value="Genomic_DNA"/>
</dbReference>
<feature type="region of interest" description="Disordered" evidence="1">
    <location>
        <begin position="57"/>
        <end position="91"/>
    </location>
</feature>
<organism evidence="2 3">
    <name type="scientific">Vanrija albida</name>
    <dbReference type="NCBI Taxonomy" id="181172"/>
    <lineage>
        <taxon>Eukaryota</taxon>
        <taxon>Fungi</taxon>
        <taxon>Dikarya</taxon>
        <taxon>Basidiomycota</taxon>
        <taxon>Agaricomycotina</taxon>
        <taxon>Tremellomycetes</taxon>
        <taxon>Trichosporonales</taxon>
        <taxon>Trichosporonaceae</taxon>
        <taxon>Vanrija</taxon>
    </lineage>
</organism>
<proteinExistence type="predicted"/>
<name>A0ABR3PXE2_9TREE</name>
<evidence type="ECO:0000313" key="2">
    <source>
        <dbReference type="EMBL" id="KAL1406837.1"/>
    </source>
</evidence>
<comment type="caution">
    <text evidence="2">The sequence shown here is derived from an EMBL/GenBank/DDBJ whole genome shotgun (WGS) entry which is preliminary data.</text>
</comment>
<dbReference type="Proteomes" id="UP001565368">
    <property type="component" value="Unassembled WGS sequence"/>
</dbReference>
<feature type="compositionally biased region" description="Low complexity" evidence="1">
    <location>
        <begin position="128"/>
        <end position="137"/>
    </location>
</feature>
<evidence type="ECO:0000256" key="1">
    <source>
        <dbReference type="SAM" id="MobiDB-lite"/>
    </source>
</evidence>
<sequence>MAALAPPPPRPQSPYSPLSTLMFDLAAGDDEPAQCQTPPLSPPCQAILLEQLRAAAAARPTGELDPEALLTAALGSTDERKPAAPLPTLTPLASRRRVSALVITTPAPLSACYGTTDDLSPPLPLPSPSDSGASASPQSEYSAMFRSASPESDSSPSSAGHGFKVVSGARARRSNEVPRPLSQALPTLAEAGPAPSPTKPAARRQPRSMGSISRPPGFKAALGLFKRGSQRSTTL</sequence>
<reference evidence="2 3" key="1">
    <citation type="submission" date="2023-08" db="EMBL/GenBank/DDBJ databases">
        <title>Annotated Genome Sequence of Vanrija albida AlHP1.</title>
        <authorList>
            <person name="Herzog R."/>
        </authorList>
    </citation>
    <scope>NUCLEOTIDE SEQUENCE [LARGE SCALE GENOMIC DNA]</scope>
    <source>
        <strain evidence="2 3">AlHP1</strain>
    </source>
</reference>
<dbReference type="RefSeq" id="XP_069206781.1">
    <property type="nucleotide sequence ID" value="XM_069354710.1"/>
</dbReference>